<dbReference type="PANTHER" id="PTHR10623">
    <property type="entry name" value="MICROTUBULE-ASSOCIATED PROTEIN RP/EB FAMILY MEMBER"/>
    <property type="match status" value="1"/>
</dbReference>
<evidence type="ECO:0000259" key="2">
    <source>
        <dbReference type="Pfam" id="PF00307"/>
    </source>
</evidence>
<comment type="caution">
    <text evidence="3">The sequence shown here is derived from an EMBL/GenBank/DDBJ whole genome shotgun (WGS) entry which is preliminary data.</text>
</comment>
<proteinExistence type="predicted"/>
<feature type="region of interest" description="Disordered" evidence="1">
    <location>
        <begin position="112"/>
        <end position="168"/>
    </location>
</feature>
<dbReference type="EMBL" id="LDAU01000126">
    <property type="protein sequence ID" value="KRX03755.1"/>
    <property type="molecule type" value="Genomic_DNA"/>
</dbReference>
<feature type="compositionally biased region" description="Polar residues" evidence="1">
    <location>
        <begin position="114"/>
        <end position="130"/>
    </location>
</feature>
<dbReference type="Gene3D" id="1.10.418.10">
    <property type="entry name" value="Calponin-like domain"/>
    <property type="match status" value="1"/>
</dbReference>
<evidence type="ECO:0000313" key="4">
    <source>
        <dbReference type="Proteomes" id="UP000054937"/>
    </source>
</evidence>
<dbReference type="OrthoDB" id="2119228at2759"/>
<feature type="compositionally biased region" description="Low complexity" evidence="1">
    <location>
        <begin position="229"/>
        <end position="239"/>
    </location>
</feature>
<name>A0A0V0QN95_PSEPJ</name>
<sequence>MNEAFGIMDQAYFVGKKDILNWVNNLLQLNLEKVEQLGTGSAWCQIMDVMEKDCVQLSKVNWNANSEYQYVNNFKLLQKAFQSKKLKKFIERFYEINCGDRGSEYNAVERRKQASNNQKMPVSIPSSIANLSKPKTVAQRQPLAPKINVQNSVNKKRTASEAEQKESSKYEQLIKKVKQLVQENSEDVMFKLRDILEIEQPQEQVQIQQQQNKDEKNEQNELPESLNEQQQQIQQQAQQFVDKENNEAQQQEAQ</sequence>
<protein>
    <submittedName>
        <fullName evidence="3">Calponin homology domain</fullName>
    </submittedName>
</protein>
<dbReference type="Pfam" id="PF00307">
    <property type="entry name" value="CH"/>
    <property type="match status" value="1"/>
</dbReference>
<feature type="domain" description="Calponin-homology (CH)" evidence="2">
    <location>
        <begin position="16"/>
        <end position="90"/>
    </location>
</feature>
<dbReference type="SUPFAM" id="SSF47576">
    <property type="entry name" value="Calponin-homology domain, CH-domain"/>
    <property type="match status" value="1"/>
</dbReference>
<feature type="region of interest" description="Disordered" evidence="1">
    <location>
        <begin position="203"/>
        <end position="254"/>
    </location>
</feature>
<organism evidence="3 4">
    <name type="scientific">Pseudocohnilembus persalinus</name>
    <name type="common">Ciliate</name>
    <dbReference type="NCBI Taxonomy" id="266149"/>
    <lineage>
        <taxon>Eukaryota</taxon>
        <taxon>Sar</taxon>
        <taxon>Alveolata</taxon>
        <taxon>Ciliophora</taxon>
        <taxon>Intramacronucleata</taxon>
        <taxon>Oligohymenophorea</taxon>
        <taxon>Scuticociliatia</taxon>
        <taxon>Philasterida</taxon>
        <taxon>Pseudocohnilembidae</taxon>
        <taxon>Pseudocohnilembus</taxon>
    </lineage>
</organism>
<accession>A0A0V0QN95</accession>
<dbReference type="GO" id="GO:0008017">
    <property type="term" value="F:microtubule binding"/>
    <property type="evidence" value="ECO:0007669"/>
    <property type="project" value="InterPro"/>
</dbReference>
<dbReference type="InterPro" id="IPR036872">
    <property type="entry name" value="CH_dom_sf"/>
</dbReference>
<dbReference type="InterPro" id="IPR027328">
    <property type="entry name" value="MAPRE"/>
</dbReference>
<feature type="compositionally biased region" description="Basic and acidic residues" evidence="1">
    <location>
        <begin position="158"/>
        <end position="168"/>
    </location>
</feature>
<keyword evidence="4" id="KW-1185">Reference proteome</keyword>
<evidence type="ECO:0000256" key="1">
    <source>
        <dbReference type="SAM" id="MobiDB-lite"/>
    </source>
</evidence>
<evidence type="ECO:0000313" key="3">
    <source>
        <dbReference type="EMBL" id="KRX03755.1"/>
    </source>
</evidence>
<dbReference type="OMA" id="WNANSEY"/>
<dbReference type="InterPro" id="IPR001715">
    <property type="entry name" value="CH_dom"/>
</dbReference>
<reference evidence="3 4" key="1">
    <citation type="journal article" date="2015" name="Sci. Rep.">
        <title>Genome of the facultative scuticociliatosis pathogen Pseudocohnilembus persalinus provides insight into its virulence through horizontal gene transfer.</title>
        <authorList>
            <person name="Xiong J."/>
            <person name="Wang G."/>
            <person name="Cheng J."/>
            <person name="Tian M."/>
            <person name="Pan X."/>
            <person name="Warren A."/>
            <person name="Jiang C."/>
            <person name="Yuan D."/>
            <person name="Miao W."/>
        </authorList>
    </citation>
    <scope>NUCLEOTIDE SEQUENCE [LARGE SCALE GENOMIC DNA]</scope>
    <source>
        <strain evidence="3">36N120E</strain>
    </source>
</reference>
<dbReference type="AlphaFoldDB" id="A0A0V0QN95"/>
<dbReference type="Proteomes" id="UP000054937">
    <property type="component" value="Unassembled WGS sequence"/>
</dbReference>
<dbReference type="InParanoid" id="A0A0V0QN95"/>
<gene>
    <name evidence="3" type="ORF">PPERSA_04263</name>
</gene>